<name>A0A246JEX9_9SPHN</name>
<dbReference type="AlphaFoldDB" id="A0A246JEX9"/>
<evidence type="ECO:0000313" key="2">
    <source>
        <dbReference type="EMBL" id="OWQ91113.1"/>
    </source>
</evidence>
<dbReference type="GO" id="GO:0008270">
    <property type="term" value="F:zinc ion binding"/>
    <property type="evidence" value="ECO:0007669"/>
    <property type="project" value="InterPro"/>
</dbReference>
<keyword evidence="2" id="KW-0378">Hydrolase</keyword>
<dbReference type="SMART" id="SM00507">
    <property type="entry name" value="HNHc"/>
    <property type="match status" value="1"/>
</dbReference>
<dbReference type="Pfam" id="PF01844">
    <property type="entry name" value="HNH"/>
    <property type="match status" value="1"/>
</dbReference>
<proteinExistence type="predicted"/>
<evidence type="ECO:0000259" key="1">
    <source>
        <dbReference type="SMART" id="SM00507"/>
    </source>
</evidence>
<feature type="domain" description="HNH nuclease" evidence="1">
    <location>
        <begin position="12"/>
        <end position="65"/>
    </location>
</feature>
<comment type="caution">
    <text evidence="2">The sequence shown here is derived from an EMBL/GenBank/DDBJ whole genome shotgun (WGS) entry which is preliminary data.</text>
</comment>
<evidence type="ECO:0000313" key="3">
    <source>
        <dbReference type="Proteomes" id="UP000197097"/>
    </source>
</evidence>
<keyword evidence="2" id="KW-0255">Endonuclease</keyword>
<dbReference type="RefSeq" id="WP_088474378.1">
    <property type="nucleotide sequence ID" value="NZ_NISJ01000016.1"/>
</dbReference>
<dbReference type="InterPro" id="IPR003615">
    <property type="entry name" value="HNH_nuc"/>
</dbReference>
<dbReference type="GO" id="GO:0003676">
    <property type="term" value="F:nucleic acid binding"/>
    <property type="evidence" value="ECO:0007669"/>
    <property type="project" value="InterPro"/>
</dbReference>
<dbReference type="GO" id="GO:0004519">
    <property type="term" value="F:endonuclease activity"/>
    <property type="evidence" value="ECO:0007669"/>
    <property type="project" value="UniProtKB-KW"/>
</dbReference>
<dbReference type="OrthoDB" id="7807589at2"/>
<accession>A0A246JEX9</accession>
<protein>
    <submittedName>
        <fullName evidence="2">HNH endonuclease</fullName>
    </submittedName>
</protein>
<gene>
    <name evidence="2" type="ORF">CDQ91_19440</name>
</gene>
<dbReference type="Gene3D" id="1.10.30.50">
    <property type="match status" value="1"/>
</dbReference>
<sequence length="88" mass="9905">MTDRLRGRRAVAQRLRRLRSEPLCRDCKAKGIITAATVPDHIVPLTQGGGDDDNNIRCLCADCHQVRTAEQFGYRRRIEVNADGWPCA</sequence>
<dbReference type="EMBL" id="NISJ01000016">
    <property type="protein sequence ID" value="OWQ91113.1"/>
    <property type="molecule type" value="Genomic_DNA"/>
</dbReference>
<organism evidence="2 3">
    <name type="scientific">Sphingopyxis witflariensis</name>
    <dbReference type="NCBI Taxonomy" id="173675"/>
    <lineage>
        <taxon>Bacteria</taxon>
        <taxon>Pseudomonadati</taxon>
        <taxon>Pseudomonadota</taxon>
        <taxon>Alphaproteobacteria</taxon>
        <taxon>Sphingomonadales</taxon>
        <taxon>Sphingomonadaceae</taxon>
        <taxon>Sphingopyxis</taxon>
    </lineage>
</organism>
<keyword evidence="3" id="KW-1185">Reference proteome</keyword>
<reference evidence="2 3" key="1">
    <citation type="journal article" date="2002" name="Int. J. Syst. Evol. Microbiol.">
        <title>Sphingopyxis witflariensis sp. nov., isolated from activated sludge.</title>
        <authorList>
            <person name="Kampfer P."/>
            <person name="Witzenberger R."/>
            <person name="Denner E.B."/>
            <person name="Busse H.J."/>
            <person name="Neef A."/>
        </authorList>
    </citation>
    <scope>NUCLEOTIDE SEQUENCE [LARGE SCALE GENOMIC DNA]</scope>
    <source>
        <strain evidence="2 3">DSM 14551</strain>
    </source>
</reference>
<dbReference type="Proteomes" id="UP000197097">
    <property type="component" value="Unassembled WGS sequence"/>
</dbReference>
<dbReference type="InterPro" id="IPR002711">
    <property type="entry name" value="HNH"/>
</dbReference>
<dbReference type="CDD" id="cd00085">
    <property type="entry name" value="HNHc"/>
    <property type="match status" value="1"/>
</dbReference>
<keyword evidence="2" id="KW-0540">Nuclease</keyword>